<feature type="active site" evidence="2">
    <location>
        <position position="694"/>
    </location>
</feature>
<accession>A0AB38YG88</accession>
<dbReference type="Gene3D" id="3.30.230.10">
    <property type="match status" value="1"/>
</dbReference>
<dbReference type="GO" id="GO:0005524">
    <property type="term" value="F:ATP binding"/>
    <property type="evidence" value="ECO:0007669"/>
    <property type="project" value="InterPro"/>
</dbReference>
<dbReference type="EMBL" id="CP101717">
    <property type="protein sequence ID" value="WLD58361.1"/>
    <property type="molecule type" value="Genomic_DNA"/>
</dbReference>
<dbReference type="InterPro" id="IPR020568">
    <property type="entry name" value="Ribosomal_Su5_D2-typ_SF"/>
</dbReference>
<proteinExistence type="inferred from homology"/>
<evidence type="ECO:0000313" key="5">
    <source>
        <dbReference type="EMBL" id="WLD58361.1"/>
    </source>
</evidence>
<dbReference type="SUPFAM" id="SSF52540">
    <property type="entry name" value="P-loop containing nucleoside triphosphate hydrolases"/>
    <property type="match status" value="1"/>
</dbReference>
<dbReference type="RefSeq" id="WP_304995647.1">
    <property type="nucleotide sequence ID" value="NZ_CP101717.1"/>
</dbReference>
<dbReference type="GO" id="GO:0030163">
    <property type="term" value="P:protein catabolic process"/>
    <property type="evidence" value="ECO:0007669"/>
    <property type="project" value="InterPro"/>
</dbReference>
<dbReference type="Pfam" id="PF20436">
    <property type="entry name" value="LonB_AAA-LID"/>
    <property type="match status" value="1"/>
</dbReference>
<dbReference type="PANTHER" id="PTHR10046">
    <property type="entry name" value="ATP DEPENDENT LON PROTEASE FAMILY MEMBER"/>
    <property type="match status" value="1"/>
</dbReference>
<keyword evidence="2" id="KW-0720">Serine protease</keyword>
<dbReference type="InterPro" id="IPR046843">
    <property type="entry name" value="LonB_AAA-LID"/>
</dbReference>
<dbReference type="GO" id="GO:0006508">
    <property type="term" value="P:proteolysis"/>
    <property type="evidence" value="ECO:0007669"/>
    <property type="project" value="UniProtKB-KW"/>
</dbReference>
<sequence>MTKKIASNQLCARVDLSYLDFETTADLEGASGFLGQPRAKEALEFGINMQASGYNLYVMGETGTGRQSLVSSYVREVAAHRTPPNDLCYINNFERARDPLVLQLPAGKGKVFKEDMEAFVDELLSTFPDAFENPSYQRRRAGIDREFNQKYDQAIMLVDKQASQLEVALLSDQGSIILAPIVEGKVLDETEFAQLPEAVRAEFQRRIQDLEEILNESLLELPQWRRETSEKQRNLDDETINQAVKPLLRELEYKYDGDLSVLRYLRQLKKQLPKLIGDIFLDEHPLERVTDTDRKQMLHTQLLPNLLVQNDPSNGVPVEYELLPTYQNLFGRIEYATQQGMSITNFQLIQPGSLHKANGGYLILDAEKLLMEPFAWDALKLALKTRQIKMESPFIDPSLMHAVTLSPEVVPMQVKIILIGSRDIYYQLLALDPEFNELFRILVDFDSYIPRDNQSVEQLILRIKHYTEEKQYQPLHRDAVSRLIEFSLRQGEHQQRISAQIIHLFKMVAEADYLRDAAGDSIIERRHVDQALQAAEYRSGRISDQMILEIEEGTIKIATSGERIGCVNGLTVMEIGESVFGSPARITATASLGSQGIMDIEREAELGQAVHSKGVMILNGYLAQQYGRAFPLTLNAHIAMEQSYGHVDGDSATCAELVALVSAVSRLPVKQSVAVTGSMNQHGEVQAVGGINEKIEGFFKVCQCRGLTGDQGVIIPADNVRHLMLSAEVVQAVDEGQFSIFAAEDIDDVLGHLLGLEPAQIHDQTKVALREMHDAMNDEEEQGDKK</sequence>
<reference evidence="5" key="1">
    <citation type="submission" date="2022-07" db="EMBL/GenBank/DDBJ databases">
        <title>Complete genome sequence of Salinispirillum sp. LH10-3-1 capable of multiple carbohydrate inversion isolated from a soda lake.</title>
        <authorList>
            <person name="Liu J."/>
            <person name="Zhai Y."/>
            <person name="Zhang H."/>
            <person name="Yang H."/>
            <person name="Qu J."/>
            <person name="Li J."/>
        </authorList>
    </citation>
    <scope>NUCLEOTIDE SEQUENCE</scope>
    <source>
        <strain evidence="5">LH 10-3-1</strain>
    </source>
</reference>
<evidence type="ECO:0000256" key="2">
    <source>
        <dbReference type="PROSITE-ProRule" id="PRU01122"/>
    </source>
</evidence>
<dbReference type="InterPro" id="IPR046844">
    <property type="entry name" value="Lon-like_helical"/>
</dbReference>
<evidence type="ECO:0000256" key="3">
    <source>
        <dbReference type="SAM" id="Coils"/>
    </source>
</evidence>
<dbReference type="InterPro" id="IPR014721">
    <property type="entry name" value="Ribsml_uS5_D2-typ_fold_subgr"/>
</dbReference>
<dbReference type="EC" id="3.4.21.53" evidence="2"/>
<dbReference type="GO" id="GO:0004252">
    <property type="term" value="F:serine-type endopeptidase activity"/>
    <property type="evidence" value="ECO:0007669"/>
    <property type="project" value="UniProtKB-UniRule"/>
</dbReference>
<name>A0AB38YG88_9GAMM</name>
<dbReference type="InterPro" id="IPR041699">
    <property type="entry name" value="AAA_32"/>
</dbReference>
<dbReference type="AlphaFoldDB" id="A0AB38YG88"/>
<dbReference type="SUPFAM" id="SSF54211">
    <property type="entry name" value="Ribosomal protein S5 domain 2-like"/>
    <property type="match status" value="1"/>
</dbReference>
<protein>
    <recommendedName>
        <fullName evidence="2">endopeptidase La</fullName>
        <ecNumber evidence="2">3.4.21.53</ecNumber>
    </recommendedName>
</protein>
<keyword evidence="3" id="KW-0175">Coiled coil</keyword>
<dbReference type="PRINTS" id="PR00830">
    <property type="entry name" value="ENDOLAPTASE"/>
</dbReference>
<dbReference type="Gene3D" id="1.10.8.60">
    <property type="match status" value="1"/>
</dbReference>
<dbReference type="InterPro" id="IPR027417">
    <property type="entry name" value="P-loop_NTPase"/>
</dbReference>
<dbReference type="InterPro" id="IPR008269">
    <property type="entry name" value="Lon_proteolytic"/>
</dbReference>
<keyword evidence="1 2" id="KW-0645">Protease</keyword>
<dbReference type="InterPro" id="IPR027065">
    <property type="entry name" value="Lon_Prtase"/>
</dbReference>
<evidence type="ECO:0000256" key="1">
    <source>
        <dbReference type="ARBA" id="ARBA00022670"/>
    </source>
</evidence>
<comment type="catalytic activity">
    <reaction evidence="2">
        <text>Hydrolysis of proteins in presence of ATP.</text>
        <dbReference type="EC" id="3.4.21.53"/>
    </reaction>
</comment>
<feature type="active site" evidence="2">
    <location>
        <position position="651"/>
    </location>
</feature>
<dbReference type="Pfam" id="PF05362">
    <property type="entry name" value="Lon_C"/>
    <property type="match status" value="1"/>
</dbReference>
<dbReference type="Gene3D" id="3.40.50.300">
    <property type="entry name" value="P-loop containing nucleotide triphosphate hydrolases"/>
    <property type="match status" value="2"/>
</dbReference>
<organism evidence="5">
    <name type="scientific">Salinispirillum sp. LH 10-3-1</name>
    <dbReference type="NCBI Taxonomy" id="2952525"/>
    <lineage>
        <taxon>Bacteria</taxon>
        <taxon>Pseudomonadati</taxon>
        <taxon>Pseudomonadota</taxon>
        <taxon>Gammaproteobacteria</taxon>
        <taxon>Oceanospirillales</taxon>
        <taxon>Saccharospirillaceae</taxon>
        <taxon>Salinispirillum</taxon>
    </lineage>
</organism>
<gene>
    <name evidence="5" type="ORF">NFC81_00870</name>
</gene>
<dbReference type="Pfam" id="PF13654">
    <property type="entry name" value="AAA_32"/>
    <property type="match status" value="1"/>
</dbReference>
<feature type="coiled-coil region" evidence="3">
    <location>
        <begin position="200"/>
        <end position="227"/>
    </location>
</feature>
<keyword evidence="2" id="KW-0378">Hydrolase</keyword>
<dbReference type="Pfam" id="PF20437">
    <property type="entry name" value="LonC_helical"/>
    <property type="match status" value="1"/>
</dbReference>
<evidence type="ECO:0000259" key="4">
    <source>
        <dbReference type="PROSITE" id="PS51786"/>
    </source>
</evidence>
<dbReference type="PROSITE" id="PS51786">
    <property type="entry name" value="LON_PROTEOLYTIC"/>
    <property type="match status" value="1"/>
</dbReference>
<dbReference type="GO" id="GO:0004176">
    <property type="term" value="F:ATP-dependent peptidase activity"/>
    <property type="evidence" value="ECO:0007669"/>
    <property type="project" value="UniProtKB-UniRule"/>
</dbReference>
<comment type="similarity">
    <text evidence="2">Belongs to the peptidase S16 family.</text>
</comment>
<feature type="domain" description="Lon proteolytic" evidence="4">
    <location>
        <begin position="561"/>
        <end position="756"/>
    </location>
</feature>